<dbReference type="Proteomes" id="UP001152797">
    <property type="component" value="Unassembled WGS sequence"/>
</dbReference>
<comment type="caution">
    <text evidence="1">The sequence shown here is derived from an EMBL/GenBank/DDBJ whole genome shotgun (WGS) entry which is preliminary data.</text>
</comment>
<accession>A0A9P1CS07</accession>
<sequence length="115" mass="13223">MQLSTQGSERQKKDILKCSLGFEQLVIERKAISRDQNDTEILAELIAKYNSFKANAAIKNWQISPQRQGIERWKTLPLTLNVQNSPSSLYIFTETMPLFRKCVKFQAGIFHCKSS</sequence>
<evidence type="ECO:0000313" key="3">
    <source>
        <dbReference type="Proteomes" id="UP001152797"/>
    </source>
</evidence>
<dbReference type="AlphaFoldDB" id="A0A9P1CS07"/>
<evidence type="ECO:0000313" key="2">
    <source>
        <dbReference type="EMBL" id="CAL4783757.1"/>
    </source>
</evidence>
<dbReference type="EMBL" id="CAMXCT010002212">
    <property type="protein sequence ID" value="CAI3996445.1"/>
    <property type="molecule type" value="Genomic_DNA"/>
</dbReference>
<organism evidence="1">
    <name type="scientific">Cladocopium goreaui</name>
    <dbReference type="NCBI Taxonomy" id="2562237"/>
    <lineage>
        <taxon>Eukaryota</taxon>
        <taxon>Sar</taxon>
        <taxon>Alveolata</taxon>
        <taxon>Dinophyceae</taxon>
        <taxon>Suessiales</taxon>
        <taxon>Symbiodiniaceae</taxon>
        <taxon>Cladocopium</taxon>
    </lineage>
</organism>
<dbReference type="OrthoDB" id="10540974at2759"/>
<gene>
    <name evidence="1" type="ORF">C1SCF055_LOCUS22923</name>
</gene>
<evidence type="ECO:0000313" key="1">
    <source>
        <dbReference type="EMBL" id="CAI3996445.1"/>
    </source>
</evidence>
<dbReference type="EMBL" id="CAMXCT030002212">
    <property type="protein sequence ID" value="CAL4783757.1"/>
    <property type="molecule type" value="Genomic_DNA"/>
</dbReference>
<name>A0A9P1CS07_9DINO</name>
<reference evidence="2 3" key="2">
    <citation type="submission" date="2024-05" db="EMBL/GenBank/DDBJ databases">
        <authorList>
            <person name="Chen Y."/>
            <person name="Shah S."/>
            <person name="Dougan E. K."/>
            <person name="Thang M."/>
            <person name="Chan C."/>
        </authorList>
    </citation>
    <scope>NUCLEOTIDE SEQUENCE [LARGE SCALE GENOMIC DNA]</scope>
</reference>
<protein>
    <submittedName>
        <fullName evidence="1">Uncharacterized protein</fullName>
    </submittedName>
</protein>
<proteinExistence type="predicted"/>
<dbReference type="EMBL" id="CAMXCT020002212">
    <property type="protein sequence ID" value="CAL1149820.1"/>
    <property type="molecule type" value="Genomic_DNA"/>
</dbReference>
<keyword evidence="3" id="KW-1185">Reference proteome</keyword>
<reference evidence="1" key="1">
    <citation type="submission" date="2022-10" db="EMBL/GenBank/DDBJ databases">
        <authorList>
            <person name="Chen Y."/>
            <person name="Dougan E. K."/>
            <person name="Chan C."/>
            <person name="Rhodes N."/>
            <person name="Thang M."/>
        </authorList>
    </citation>
    <scope>NUCLEOTIDE SEQUENCE</scope>
</reference>